<evidence type="ECO:0000256" key="13">
    <source>
        <dbReference type="SAM" id="Phobius"/>
    </source>
</evidence>
<evidence type="ECO:0000256" key="7">
    <source>
        <dbReference type="ARBA" id="ARBA00022737"/>
    </source>
</evidence>
<evidence type="ECO:0000256" key="5">
    <source>
        <dbReference type="ARBA" id="ARBA00022692"/>
    </source>
</evidence>
<name>A0A9P0CYT1_9CUCU</name>
<dbReference type="Pfam" id="PF13855">
    <property type="entry name" value="LRR_8"/>
    <property type="match status" value="2"/>
</dbReference>
<feature type="transmembrane region" description="Helical" evidence="13">
    <location>
        <begin position="340"/>
        <end position="357"/>
    </location>
</feature>
<keyword evidence="12" id="KW-0407">Ion channel</keyword>
<dbReference type="SMART" id="SM00369">
    <property type="entry name" value="LRR_TYP"/>
    <property type="match status" value="2"/>
</dbReference>
<evidence type="ECO:0000313" key="15">
    <source>
        <dbReference type="EMBL" id="CAH1110881.1"/>
    </source>
</evidence>
<dbReference type="PANTHER" id="PTHR46473:SF10">
    <property type="entry name" value="LD45603P-RELATED"/>
    <property type="match status" value="1"/>
</dbReference>
<evidence type="ECO:0000256" key="1">
    <source>
        <dbReference type="ARBA" id="ARBA00004162"/>
    </source>
</evidence>
<dbReference type="InterPro" id="IPR032675">
    <property type="entry name" value="LRR_dom_sf"/>
</dbReference>
<keyword evidence="5 13" id="KW-0812">Transmembrane</keyword>
<evidence type="ECO:0000256" key="10">
    <source>
        <dbReference type="ARBA" id="ARBA00023136"/>
    </source>
</evidence>
<evidence type="ECO:0000256" key="11">
    <source>
        <dbReference type="ARBA" id="ARBA00023157"/>
    </source>
</evidence>
<dbReference type="InterPro" id="IPR003591">
    <property type="entry name" value="Leu-rich_rpt_typical-subtyp"/>
</dbReference>
<dbReference type="EMBL" id="OV651817">
    <property type="protein sequence ID" value="CAH1110881.1"/>
    <property type="molecule type" value="Genomic_DNA"/>
</dbReference>
<evidence type="ECO:0000256" key="3">
    <source>
        <dbReference type="ARBA" id="ARBA00022475"/>
    </source>
</evidence>
<keyword evidence="8 13" id="KW-1133">Transmembrane helix</keyword>
<evidence type="ECO:0000256" key="6">
    <source>
        <dbReference type="ARBA" id="ARBA00022729"/>
    </source>
</evidence>
<keyword evidence="7" id="KW-0677">Repeat</keyword>
<dbReference type="GO" id="GO:0034220">
    <property type="term" value="P:monoatomic ion transmembrane transport"/>
    <property type="evidence" value="ECO:0007669"/>
    <property type="project" value="UniProtKB-KW"/>
</dbReference>
<dbReference type="GO" id="GO:0005886">
    <property type="term" value="C:plasma membrane"/>
    <property type="evidence" value="ECO:0007669"/>
    <property type="project" value="UniProtKB-SubCell"/>
</dbReference>
<keyword evidence="16" id="KW-1185">Reference proteome</keyword>
<protein>
    <submittedName>
        <fullName evidence="15">Uncharacterized protein</fullName>
    </submittedName>
</protein>
<dbReference type="PANTHER" id="PTHR46473">
    <property type="entry name" value="GH08155P"/>
    <property type="match status" value="1"/>
</dbReference>
<organism evidence="15 16">
    <name type="scientific">Psylliodes chrysocephalus</name>
    <dbReference type="NCBI Taxonomy" id="3402493"/>
    <lineage>
        <taxon>Eukaryota</taxon>
        <taxon>Metazoa</taxon>
        <taxon>Ecdysozoa</taxon>
        <taxon>Arthropoda</taxon>
        <taxon>Hexapoda</taxon>
        <taxon>Insecta</taxon>
        <taxon>Pterygota</taxon>
        <taxon>Neoptera</taxon>
        <taxon>Endopterygota</taxon>
        <taxon>Coleoptera</taxon>
        <taxon>Polyphaga</taxon>
        <taxon>Cucujiformia</taxon>
        <taxon>Chrysomeloidea</taxon>
        <taxon>Chrysomelidae</taxon>
        <taxon>Galerucinae</taxon>
        <taxon>Alticini</taxon>
        <taxon>Psylliodes</taxon>
    </lineage>
</organism>
<dbReference type="AlphaFoldDB" id="A0A9P0CYT1"/>
<evidence type="ECO:0000256" key="2">
    <source>
        <dbReference type="ARBA" id="ARBA00022448"/>
    </source>
</evidence>
<dbReference type="OrthoDB" id="694479at2759"/>
<keyword evidence="4" id="KW-0433">Leucine-rich repeat</keyword>
<keyword evidence="2" id="KW-0813">Transport</keyword>
<keyword evidence="6 14" id="KW-0732">Signal</keyword>
<dbReference type="SUPFAM" id="SSF52058">
    <property type="entry name" value="L domain-like"/>
    <property type="match status" value="1"/>
</dbReference>
<dbReference type="InterPro" id="IPR051432">
    <property type="entry name" value="KCNMA1_auxiliary"/>
</dbReference>
<evidence type="ECO:0000256" key="14">
    <source>
        <dbReference type="SAM" id="SignalP"/>
    </source>
</evidence>
<feature type="chain" id="PRO_5040243345" evidence="14">
    <location>
        <begin position="39"/>
        <end position="378"/>
    </location>
</feature>
<keyword evidence="3" id="KW-1003">Cell membrane</keyword>
<sequence length="378" mass="43445">MFLFYTPSLKVFCGLDILKRRRIQLFILLACLLALAESGCPDFCKCTSIAISCMNRDIDRIPNFDSINVDPITIDLSGNRINIIDKVDLHFSKSYMVKEVYLNDTNLIDIESEAFNKMENLQELYLGNNLLTSVPSDFIKDLYNMVLLDLSGNYFEGDMPVIQSESLEVLTMLNCQITSITVESLKHLSNLKLLSLEQNNIQHIDTNAFESISTKWLMLKLPFNTWKCNCQTIKALFFLSGHKYIDPSDQYECQINKTAIKIFKSNEFIEEFCDISYSNGQNQNVLGNDDLLPMDDNNAKPYDLQKIENTLQEEFENENKQGAEYNQNLPTSSEHNKIDYLSISFFVVVFIAIAFILKRLILVEYKNMNESDSTTQLL</sequence>
<proteinExistence type="predicted"/>
<keyword evidence="11" id="KW-1015">Disulfide bond</keyword>
<evidence type="ECO:0000256" key="12">
    <source>
        <dbReference type="ARBA" id="ARBA00023303"/>
    </source>
</evidence>
<feature type="signal peptide" evidence="14">
    <location>
        <begin position="1"/>
        <end position="38"/>
    </location>
</feature>
<dbReference type="PROSITE" id="PS51450">
    <property type="entry name" value="LRR"/>
    <property type="match status" value="2"/>
</dbReference>
<dbReference type="InterPro" id="IPR001611">
    <property type="entry name" value="Leu-rich_rpt"/>
</dbReference>
<reference evidence="15" key="1">
    <citation type="submission" date="2022-01" db="EMBL/GenBank/DDBJ databases">
        <authorList>
            <person name="King R."/>
        </authorList>
    </citation>
    <scope>NUCLEOTIDE SEQUENCE</scope>
</reference>
<comment type="subcellular location">
    <subcellularLocation>
        <location evidence="1">Cell membrane</location>
        <topology evidence="1">Single-pass membrane protein</topology>
    </subcellularLocation>
</comment>
<keyword evidence="10 13" id="KW-0472">Membrane</keyword>
<dbReference type="Proteomes" id="UP001153636">
    <property type="component" value="Chromosome 5"/>
</dbReference>
<evidence type="ECO:0000256" key="9">
    <source>
        <dbReference type="ARBA" id="ARBA00023065"/>
    </source>
</evidence>
<dbReference type="Gene3D" id="3.80.10.10">
    <property type="entry name" value="Ribonuclease Inhibitor"/>
    <property type="match status" value="2"/>
</dbReference>
<gene>
    <name evidence="15" type="ORF">PSYICH_LOCUS11061</name>
</gene>
<evidence type="ECO:0000313" key="16">
    <source>
        <dbReference type="Proteomes" id="UP001153636"/>
    </source>
</evidence>
<evidence type="ECO:0000256" key="4">
    <source>
        <dbReference type="ARBA" id="ARBA00022614"/>
    </source>
</evidence>
<accession>A0A9P0CYT1</accession>
<evidence type="ECO:0000256" key="8">
    <source>
        <dbReference type="ARBA" id="ARBA00022989"/>
    </source>
</evidence>
<keyword evidence="9" id="KW-0406">Ion transport</keyword>